<evidence type="ECO:0000256" key="1">
    <source>
        <dbReference type="SAM" id="Coils"/>
    </source>
</evidence>
<gene>
    <name evidence="2" type="ORF">PILCRDRAFT_461163</name>
</gene>
<protein>
    <submittedName>
        <fullName evidence="2">Uncharacterized protein</fullName>
    </submittedName>
</protein>
<accession>A0A0C3FCM0</accession>
<dbReference type="InParanoid" id="A0A0C3FCM0"/>
<organism evidence="2 3">
    <name type="scientific">Piloderma croceum (strain F 1598)</name>
    <dbReference type="NCBI Taxonomy" id="765440"/>
    <lineage>
        <taxon>Eukaryota</taxon>
        <taxon>Fungi</taxon>
        <taxon>Dikarya</taxon>
        <taxon>Basidiomycota</taxon>
        <taxon>Agaricomycotina</taxon>
        <taxon>Agaricomycetes</taxon>
        <taxon>Agaricomycetidae</taxon>
        <taxon>Atheliales</taxon>
        <taxon>Atheliaceae</taxon>
        <taxon>Piloderma</taxon>
    </lineage>
</organism>
<dbReference type="HOGENOM" id="CLU_101080_0_0_1"/>
<dbReference type="EMBL" id="KN832994">
    <property type="protein sequence ID" value="KIM82395.1"/>
    <property type="molecule type" value="Genomic_DNA"/>
</dbReference>
<reference evidence="2 3" key="1">
    <citation type="submission" date="2014-04" db="EMBL/GenBank/DDBJ databases">
        <authorList>
            <consortium name="DOE Joint Genome Institute"/>
            <person name="Kuo A."/>
            <person name="Tarkka M."/>
            <person name="Buscot F."/>
            <person name="Kohler A."/>
            <person name="Nagy L.G."/>
            <person name="Floudas D."/>
            <person name="Copeland A."/>
            <person name="Barry K.W."/>
            <person name="Cichocki N."/>
            <person name="Veneault-Fourrey C."/>
            <person name="LaButti K."/>
            <person name="Lindquist E.A."/>
            <person name="Lipzen A."/>
            <person name="Lundell T."/>
            <person name="Morin E."/>
            <person name="Murat C."/>
            <person name="Sun H."/>
            <person name="Tunlid A."/>
            <person name="Henrissat B."/>
            <person name="Grigoriev I.V."/>
            <person name="Hibbett D.S."/>
            <person name="Martin F."/>
            <person name="Nordberg H.P."/>
            <person name="Cantor M.N."/>
            <person name="Hua S.X."/>
        </authorList>
    </citation>
    <scope>NUCLEOTIDE SEQUENCE [LARGE SCALE GENOMIC DNA]</scope>
    <source>
        <strain evidence="2 3">F 1598</strain>
    </source>
</reference>
<dbReference type="AlphaFoldDB" id="A0A0C3FCM0"/>
<keyword evidence="3" id="KW-1185">Reference proteome</keyword>
<name>A0A0C3FCM0_PILCF</name>
<dbReference type="Proteomes" id="UP000054166">
    <property type="component" value="Unassembled WGS sequence"/>
</dbReference>
<sequence>MRRCAFPCLIAARFRIKHAPTPAAEFESVSQYATSFSGLHHNSTSNSPLTLSRSLHFQMTTHNLPIKSYASVASPATSQIRHPVRYVFKDIGIGTTTVNQRPPVIIMQQVTPSIEKAQNLFSTNDPILSPLNTSADLDQYTVESVNPNNSTVIVKHGCMVQERYSKLKENEKLTNLHLKRLEEKIEEQERQAAKSEADMYRWELLTRGIQGLNQFLWTTVLEQRQRDKLNAIGIHDMDQL</sequence>
<evidence type="ECO:0000313" key="2">
    <source>
        <dbReference type="EMBL" id="KIM82395.1"/>
    </source>
</evidence>
<feature type="coiled-coil region" evidence="1">
    <location>
        <begin position="164"/>
        <end position="198"/>
    </location>
</feature>
<evidence type="ECO:0000313" key="3">
    <source>
        <dbReference type="Proteomes" id="UP000054166"/>
    </source>
</evidence>
<proteinExistence type="predicted"/>
<reference evidence="3" key="2">
    <citation type="submission" date="2015-01" db="EMBL/GenBank/DDBJ databases">
        <title>Evolutionary Origins and Diversification of the Mycorrhizal Mutualists.</title>
        <authorList>
            <consortium name="DOE Joint Genome Institute"/>
            <consortium name="Mycorrhizal Genomics Consortium"/>
            <person name="Kohler A."/>
            <person name="Kuo A."/>
            <person name="Nagy L.G."/>
            <person name="Floudas D."/>
            <person name="Copeland A."/>
            <person name="Barry K.W."/>
            <person name="Cichocki N."/>
            <person name="Veneault-Fourrey C."/>
            <person name="LaButti K."/>
            <person name="Lindquist E.A."/>
            <person name="Lipzen A."/>
            <person name="Lundell T."/>
            <person name="Morin E."/>
            <person name="Murat C."/>
            <person name="Riley R."/>
            <person name="Ohm R."/>
            <person name="Sun H."/>
            <person name="Tunlid A."/>
            <person name="Henrissat B."/>
            <person name="Grigoriev I.V."/>
            <person name="Hibbett D.S."/>
            <person name="Martin F."/>
        </authorList>
    </citation>
    <scope>NUCLEOTIDE SEQUENCE [LARGE SCALE GENOMIC DNA]</scope>
    <source>
        <strain evidence="3">F 1598</strain>
    </source>
</reference>
<keyword evidence="1" id="KW-0175">Coiled coil</keyword>